<feature type="compositionally biased region" description="Basic and acidic residues" evidence="1">
    <location>
        <begin position="126"/>
        <end position="135"/>
    </location>
</feature>
<feature type="compositionally biased region" description="Low complexity" evidence="1">
    <location>
        <begin position="80"/>
        <end position="91"/>
    </location>
</feature>
<dbReference type="Gramene" id="AET4Gv20049700.16">
    <property type="protein sequence ID" value="AET4Gv20049700.16"/>
    <property type="gene ID" value="AET4Gv20049700"/>
</dbReference>
<dbReference type="EnsemblPlants" id="AET4Gv20049700.16">
    <property type="protein sequence ID" value="AET4Gv20049700.16"/>
    <property type="gene ID" value="AET4Gv20049700"/>
</dbReference>
<name>A0A453H3L7_AEGTS</name>
<reference evidence="3" key="2">
    <citation type="journal article" date="2017" name="Nat. Plants">
        <title>The Aegilops tauschii genome reveals multiple impacts of transposons.</title>
        <authorList>
            <person name="Zhao G."/>
            <person name="Zou C."/>
            <person name="Li K."/>
            <person name="Wang K."/>
            <person name="Li T."/>
            <person name="Gao L."/>
            <person name="Zhang X."/>
            <person name="Wang H."/>
            <person name="Yang Z."/>
            <person name="Liu X."/>
            <person name="Jiang W."/>
            <person name="Mao L."/>
            <person name="Kong X."/>
            <person name="Jiao Y."/>
            <person name="Jia J."/>
        </authorList>
    </citation>
    <scope>NUCLEOTIDE SEQUENCE [LARGE SCALE GENOMIC DNA]</scope>
    <source>
        <strain evidence="3">cv. AL8/78</strain>
    </source>
</reference>
<feature type="compositionally biased region" description="Basic residues" evidence="1">
    <location>
        <begin position="64"/>
        <end position="79"/>
    </location>
</feature>
<sequence>KPWHRDDHHCSLPPFRCIKRASRQSTPLSLILLVPEARKPTPTRTRPGRKGRGGRAEAQEHGLRQGHGRRRRQQRRRRQPAPAAARPQVPRLEGHALHHRERDVREAGDAGHVGEPAGVPDAGVPHAERGRRDAAQRAQRHHQ</sequence>
<keyword evidence="3" id="KW-1185">Reference proteome</keyword>
<reference evidence="2" key="3">
    <citation type="journal article" date="2017" name="Nature">
        <title>Genome sequence of the progenitor of the wheat D genome Aegilops tauschii.</title>
        <authorList>
            <person name="Luo M.C."/>
            <person name="Gu Y.Q."/>
            <person name="Puiu D."/>
            <person name="Wang H."/>
            <person name="Twardziok S.O."/>
            <person name="Deal K.R."/>
            <person name="Huo N."/>
            <person name="Zhu T."/>
            <person name="Wang L."/>
            <person name="Wang Y."/>
            <person name="McGuire P.E."/>
            <person name="Liu S."/>
            <person name="Long H."/>
            <person name="Ramasamy R.K."/>
            <person name="Rodriguez J.C."/>
            <person name="Van S.L."/>
            <person name="Yuan L."/>
            <person name="Wang Z."/>
            <person name="Xia Z."/>
            <person name="Xiao L."/>
            <person name="Anderson O.D."/>
            <person name="Ouyang S."/>
            <person name="Liang Y."/>
            <person name="Zimin A.V."/>
            <person name="Pertea G."/>
            <person name="Qi P."/>
            <person name="Bennetzen J.L."/>
            <person name="Dai X."/>
            <person name="Dawson M.W."/>
            <person name="Muller H.G."/>
            <person name="Kugler K."/>
            <person name="Rivarola-Duarte L."/>
            <person name="Spannagl M."/>
            <person name="Mayer K.F.X."/>
            <person name="Lu F.H."/>
            <person name="Bevan M.W."/>
            <person name="Leroy P."/>
            <person name="Li P."/>
            <person name="You F.M."/>
            <person name="Sun Q."/>
            <person name="Liu Z."/>
            <person name="Lyons E."/>
            <person name="Wicker T."/>
            <person name="Salzberg S.L."/>
            <person name="Devos K.M."/>
            <person name="Dvorak J."/>
        </authorList>
    </citation>
    <scope>NUCLEOTIDE SEQUENCE [LARGE SCALE GENOMIC DNA]</scope>
    <source>
        <strain evidence="2">cv. AL8/78</strain>
    </source>
</reference>
<organism evidence="2 3">
    <name type="scientific">Aegilops tauschii subsp. strangulata</name>
    <name type="common">Goatgrass</name>
    <dbReference type="NCBI Taxonomy" id="200361"/>
    <lineage>
        <taxon>Eukaryota</taxon>
        <taxon>Viridiplantae</taxon>
        <taxon>Streptophyta</taxon>
        <taxon>Embryophyta</taxon>
        <taxon>Tracheophyta</taxon>
        <taxon>Spermatophyta</taxon>
        <taxon>Magnoliopsida</taxon>
        <taxon>Liliopsida</taxon>
        <taxon>Poales</taxon>
        <taxon>Poaceae</taxon>
        <taxon>BOP clade</taxon>
        <taxon>Pooideae</taxon>
        <taxon>Triticodae</taxon>
        <taxon>Triticeae</taxon>
        <taxon>Triticinae</taxon>
        <taxon>Aegilops</taxon>
    </lineage>
</organism>
<accession>A0A453H3L7</accession>
<protein>
    <submittedName>
        <fullName evidence="2">Uncharacterized protein</fullName>
    </submittedName>
</protein>
<evidence type="ECO:0000256" key="1">
    <source>
        <dbReference type="SAM" id="MobiDB-lite"/>
    </source>
</evidence>
<feature type="compositionally biased region" description="Basic and acidic residues" evidence="1">
    <location>
        <begin position="92"/>
        <end position="109"/>
    </location>
</feature>
<dbReference type="Proteomes" id="UP000015105">
    <property type="component" value="Chromosome 4D"/>
</dbReference>
<dbReference type="AlphaFoldDB" id="A0A453H3L7"/>
<evidence type="ECO:0000313" key="3">
    <source>
        <dbReference type="Proteomes" id="UP000015105"/>
    </source>
</evidence>
<proteinExistence type="predicted"/>
<feature type="region of interest" description="Disordered" evidence="1">
    <location>
        <begin position="21"/>
        <end position="143"/>
    </location>
</feature>
<reference evidence="2" key="5">
    <citation type="journal article" date="2021" name="G3 (Bethesda)">
        <title>Aegilops tauschii genome assembly Aet v5.0 features greater sequence contiguity and improved annotation.</title>
        <authorList>
            <person name="Wang L."/>
            <person name="Zhu T."/>
            <person name="Rodriguez J.C."/>
            <person name="Deal K.R."/>
            <person name="Dubcovsky J."/>
            <person name="McGuire P.E."/>
            <person name="Lux T."/>
            <person name="Spannagl M."/>
            <person name="Mayer K.F.X."/>
            <person name="Baldrich P."/>
            <person name="Meyers B.C."/>
            <person name="Huo N."/>
            <person name="Gu Y.Q."/>
            <person name="Zhou H."/>
            <person name="Devos K.M."/>
            <person name="Bennetzen J.L."/>
            <person name="Unver T."/>
            <person name="Budak H."/>
            <person name="Gulick P.J."/>
            <person name="Galiba G."/>
            <person name="Kalapos B."/>
            <person name="Nelson D.R."/>
            <person name="Li P."/>
            <person name="You F.M."/>
            <person name="Luo M.C."/>
            <person name="Dvorak J."/>
        </authorList>
    </citation>
    <scope>NUCLEOTIDE SEQUENCE [LARGE SCALE GENOMIC DNA]</scope>
    <source>
        <strain evidence="2">cv. AL8/78</strain>
    </source>
</reference>
<reference evidence="2" key="4">
    <citation type="submission" date="2019-03" db="UniProtKB">
        <authorList>
            <consortium name="EnsemblPlants"/>
        </authorList>
    </citation>
    <scope>IDENTIFICATION</scope>
</reference>
<evidence type="ECO:0000313" key="2">
    <source>
        <dbReference type="EnsemblPlants" id="AET4Gv20049700.16"/>
    </source>
</evidence>
<feature type="compositionally biased region" description="Basic and acidic residues" evidence="1">
    <location>
        <begin position="54"/>
        <end position="63"/>
    </location>
</feature>
<reference evidence="3" key="1">
    <citation type="journal article" date="2014" name="Science">
        <title>Ancient hybridizations among the ancestral genomes of bread wheat.</title>
        <authorList>
            <consortium name="International Wheat Genome Sequencing Consortium,"/>
            <person name="Marcussen T."/>
            <person name="Sandve S.R."/>
            <person name="Heier L."/>
            <person name="Spannagl M."/>
            <person name="Pfeifer M."/>
            <person name="Jakobsen K.S."/>
            <person name="Wulff B.B."/>
            <person name="Steuernagel B."/>
            <person name="Mayer K.F."/>
            <person name="Olsen O.A."/>
        </authorList>
    </citation>
    <scope>NUCLEOTIDE SEQUENCE [LARGE SCALE GENOMIC DNA]</scope>
    <source>
        <strain evidence="3">cv. AL8/78</strain>
    </source>
</reference>